<reference evidence="2 3" key="1">
    <citation type="submission" date="2022-09" db="EMBL/GenBank/DDBJ databases">
        <authorList>
            <person name="Palmer J.M."/>
        </authorList>
    </citation>
    <scope>NUCLEOTIDE SEQUENCE [LARGE SCALE GENOMIC DNA]</scope>
    <source>
        <strain evidence="2 3">DSM 7382</strain>
    </source>
</reference>
<evidence type="ECO:0000313" key="2">
    <source>
        <dbReference type="EMBL" id="KAK7696493.1"/>
    </source>
</evidence>
<feature type="region of interest" description="Disordered" evidence="1">
    <location>
        <begin position="448"/>
        <end position="468"/>
    </location>
</feature>
<dbReference type="EMBL" id="JASBNA010000001">
    <property type="protein sequence ID" value="KAK7696493.1"/>
    <property type="molecule type" value="Genomic_DNA"/>
</dbReference>
<keyword evidence="3" id="KW-1185">Reference proteome</keyword>
<organism evidence="2 3">
    <name type="scientific">Cerrena zonata</name>
    <dbReference type="NCBI Taxonomy" id="2478898"/>
    <lineage>
        <taxon>Eukaryota</taxon>
        <taxon>Fungi</taxon>
        <taxon>Dikarya</taxon>
        <taxon>Basidiomycota</taxon>
        <taxon>Agaricomycotina</taxon>
        <taxon>Agaricomycetes</taxon>
        <taxon>Polyporales</taxon>
        <taxon>Cerrenaceae</taxon>
        <taxon>Cerrena</taxon>
    </lineage>
</organism>
<dbReference type="GO" id="GO:0005811">
    <property type="term" value="C:lipid droplet"/>
    <property type="evidence" value="ECO:0007669"/>
    <property type="project" value="TreeGrafter"/>
</dbReference>
<dbReference type="Proteomes" id="UP001385951">
    <property type="component" value="Unassembled WGS sequence"/>
</dbReference>
<gene>
    <name evidence="2" type="ORF">QCA50_001150</name>
</gene>
<protein>
    <recommendedName>
        <fullName evidence="4">Protein LCHN</fullName>
    </recommendedName>
</protein>
<feature type="compositionally biased region" description="Polar residues" evidence="1">
    <location>
        <begin position="455"/>
        <end position="468"/>
    </location>
</feature>
<dbReference type="Pfam" id="PF09804">
    <property type="entry name" value="DENND11"/>
    <property type="match status" value="1"/>
</dbReference>
<sequence>MADKGKVPQDVVAIFHASFHPTQGNVIDWSLKASDEFDLSHVEFSCLPSGLHLVEQDVVYFSKNGCQGVCIFRRRQTAEHGHRGFRLSSLGILLAKSARSRPWRHVPALTALIQKIYGSLEDRDALEPTEEDWEPARVFFEQRKVRRSDLSGAGDWAGWDAEFNSTDAEILKTNPALHLPHMLRILGPSSLTLYKHVLGRRRILIYTAPPVEAACILCHVAADMCLEDQIYGEGEDGLPDRPKAQSKDGIKVLGVVTLNDLDRLEQESQSSRGWIACTTDTIFLEKASCYDLLIDLTASGSNKATRPAFYMSKPIEPARTRQPTHRLSFVRFTWSDVKLWTELYRLMQLDCGHGSACCDPSSSSSMTKSKPNAISPWVDIWRVYEDVCVLCAGLWMGNWRATASSAYPPADENWGSIRLEGEDYLNVVRHDNRSPSTPYVRSVGMGIEGRPAGPSSDSGLQNRRTQRRTSGMSVWTYVLKNLNVDEDGQDADVAARKLERQIAITLSLLQAFHTNTSTILGQLLTFIPSSRPRSSSSPKPPLVLTPKDIMSFELGPLSTLDHRFVEWLADEYGDGVQVVVRKGWRDLMGLVVGFG</sequence>
<name>A0AAW0GSC1_9APHY</name>
<evidence type="ECO:0008006" key="4">
    <source>
        <dbReference type="Google" id="ProtNLM"/>
    </source>
</evidence>
<evidence type="ECO:0000256" key="1">
    <source>
        <dbReference type="SAM" id="MobiDB-lite"/>
    </source>
</evidence>
<comment type="caution">
    <text evidence="2">The sequence shown here is derived from an EMBL/GenBank/DDBJ whole genome shotgun (WGS) entry which is preliminary data.</text>
</comment>
<evidence type="ECO:0000313" key="3">
    <source>
        <dbReference type="Proteomes" id="UP001385951"/>
    </source>
</evidence>
<dbReference type="InterPro" id="IPR018626">
    <property type="entry name" value="LCHN/Anr2"/>
</dbReference>
<dbReference type="InterPro" id="IPR053056">
    <property type="entry name" value="Lipid_Metab_Assoc_Protein"/>
</dbReference>
<dbReference type="PANTHER" id="PTHR28153:SF1">
    <property type="entry name" value="DUF4484 DOMAIN-CONTAINING PROTEIN"/>
    <property type="match status" value="1"/>
</dbReference>
<accession>A0AAW0GSC1</accession>
<dbReference type="PANTHER" id="PTHR28153">
    <property type="entry name" value="PROTEIN, PUTATIVE-RELATED"/>
    <property type="match status" value="1"/>
</dbReference>
<proteinExistence type="predicted"/>
<dbReference type="AlphaFoldDB" id="A0AAW0GSC1"/>